<organism evidence="11 12">
    <name type="scientific">Vulcanibacillus modesticaldus</name>
    <dbReference type="NCBI Taxonomy" id="337097"/>
    <lineage>
        <taxon>Bacteria</taxon>
        <taxon>Bacillati</taxon>
        <taxon>Bacillota</taxon>
        <taxon>Bacilli</taxon>
        <taxon>Bacillales</taxon>
        <taxon>Bacillaceae</taxon>
        <taxon>Vulcanibacillus</taxon>
    </lineage>
</organism>
<dbReference type="EC" id="2.7.11.1" evidence="1"/>
<dbReference type="PROSITE" id="PS00108">
    <property type="entry name" value="PROTEIN_KINASE_ST"/>
    <property type="match status" value="1"/>
</dbReference>
<keyword evidence="2" id="KW-0723">Serine/threonine-protein kinase</keyword>
<evidence type="ECO:0000256" key="4">
    <source>
        <dbReference type="ARBA" id="ARBA00022741"/>
    </source>
</evidence>
<dbReference type="PROSITE" id="PS00107">
    <property type="entry name" value="PROTEIN_KINASE_ATP"/>
    <property type="match status" value="1"/>
</dbReference>
<dbReference type="STRING" id="337097.BHF71_09070"/>
<dbReference type="InterPro" id="IPR027417">
    <property type="entry name" value="P-loop_NTPase"/>
</dbReference>
<evidence type="ECO:0000256" key="7">
    <source>
        <dbReference type="ARBA" id="ARBA00047899"/>
    </source>
</evidence>
<dbReference type="PROSITE" id="PS50011">
    <property type="entry name" value="PROTEIN_KINASE_DOM"/>
    <property type="match status" value="1"/>
</dbReference>
<dbReference type="InterPro" id="IPR000719">
    <property type="entry name" value="Prot_kinase_dom"/>
</dbReference>
<dbReference type="CDD" id="cd14014">
    <property type="entry name" value="STKc_PknB_like"/>
    <property type="match status" value="1"/>
</dbReference>
<dbReference type="AlphaFoldDB" id="A0A1D2YUR4"/>
<dbReference type="SUPFAM" id="SSF52540">
    <property type="entry name" value="P-loop containing nucleoside triphosphate hydrolases"/>
    <property type="match status" value="1"/>
</dbReference>
<dbReference type="SMART" id="SM00220">
    <property type="entry name" value="S_TKc"/>
    <property type="match status" value="1"/>
</dbReference>
<evidence type="ECO:0000313" key="11">
    <source>
        <dbReference type="EMBL" id="OEF99452.1"/>
    </source>
</evidence>
<dbReference type="PANTHER" id="PTHR24363">
    <property type="entry name" value="SERINE/THREONINE PROTEIN KINASE"/>
    <property type="match status" value="1"/>
</dbReference>
<proteinExistence type="predicted"/>
<dbReference type="Gene3D" id="1.10.510.10">
    <property type="entry name" value="Transferase(Phosphotransferase) domain 1"/>
    <property type="match status" value="1"/>
</dbReference>
<dbReference type="PANTHER" id="PTHR24363:SF0">
    <property type="entry name" value="SERINE_THREONINE KINASE LIKE DOMAIN CONTAINING 1"/>
    <property type="match status" value="1"/>
</dbReference>
<keyword evidence="3" id="KW-0808">Transferase</keyword>
<dbReference type="InterPro" id="IPR011009">
    <property type="entry name" value="Kinase-like_dom_sf"/>
</dbReference>
<keyword evidence="6 9" id="KW-0067">ATP-binding</keyword>
<feature type="binding site" evidence="9">
    <location>
        <position position="47"/>
    </location>
    <ligand>
        <name>ATP</name>
        <dbReference type="ChEBI" id="CHEBI:30616"/>
    </ligand>
</feature>
<dbReference type="InterPro" id="IPR017441">
    <property type="entry name" value="Protein_kinase_ATP_BS"/>
</dbReference>
<keyword evidence="5" id="KW-0418">Kinase</keyword>
<protein>
    <recommendedName>
        <fullName evidence="1">non-specific serine/threonine protein kinase</fullName>
        <ecNumber evidence="1">2.7.11.1</ecNumber>
    </recommendedName>
</protein>
<dbReference type="InterPro" id="IPR008271">
    <property type="entry name" value="Ser/Thr_kinase_AS"/>
</dbReference>
<comment type="caution">
    <text evidence="11">The sequence shown here is derived from an EMBL/GenBank/DDBJ whole genome shotgun (WGS) entry which is preliminary data.</text>
</comment>
<keyword evidence="12" id="KW-1185">Reference proteome</keyword>
<evidence type="ECO:0000256" key="8">
    <source>
        <dbReference type="ARBA" id="ARBA00048679"/>
    </source>
</evidence>
<evidence type="ECO:0000256" key="5">
    <source>
        <dbReference type="ARBA" id="ARBA00022777"/>
    </source>
</evidence>
<dbReference type="Gene3D" id="3.30.200.20">
    <property type="entry name" value="Phosphorylase Kinase, domain 1"/>
    <property type="match status" value="1"/>
</dbReference>
<dbReference type="Pfam" id="PF00069">
    <property type="entry name" value="Pkinase"/>
    <property type="match status" value="1"/>
</dbReference>
<accession>A0A1D2YUR4</accession>
<feature type="domain" description="Protein kinase" evidence="10">
    <location>
        <begin position="17"/>
        <end position="265"/>
    </location>
</feature>
<dbReference type="Proteomes" id="UP000243739">
    <property type="component" value="Unassembled WGS sequence"/>
</dbReference>
<evidence type="ECO:0000256" key="3">
    <source>
        <dbReference type="ARBA" id="ARBA00022679"/>
    </source>
</evidence>
<dbReference type="GO" id="GO:0004674">
    <property type="term" value="F:protein serine/threonine kinase activity"/>
    <property type="evidence" value="ECO:0007669"/>
    <property type="project" value="UniProtKB-KW"/>
</dbReference>
<comment type="catalytic activity">
    <reaction evidence="8">
        <text>L-seryl-[protein] + ATP = O-phospho-L-seryl-[protein] + ADP + H(+)</text>
        <dbReference type="Rhea" id="RHEA:17989"/>
        <dbReference type="Rhea" id="RHEA-COMP:9863"/>
        <dbReference type="Rhea" id="RHEA-COMP:11604"/>
        <dbReference type="ChEBI" id="CHEBI:15378"/>
        <dbReference type="ChEBI" id="CHEBI:29999"/>
        <dbReference type="ChEBI" id="CHEBI:30616"/>
        <dbReference type="ChEBI" id="CHEBI:83421"/>
        <dbReference type="ChEBI" id="CHEBI:456216"/>
        <dbReference type="EC" id="2.7.11.1"/>
    </reaction>
</comment>
<evidence type="ECO:0000256" key="1">
    <source>
        <dbReference type="ARBA" id="ARBA00012513"/>
    </source>
</evidence>
<sequence>MKTAARLQISDIFHNRYRILSILGSGGMGTVYLAEDLRLKGKLWAIKEIIIQKDSYQQFIDEAKILVSLDHPHLPKIVDYYPENKYGYSYLVMDYVNGQTLNSIFKQKGNFLSLEKVIKYLLQICDLFDYLHNQQPVPIIYRDLKPANIMIDEQDNVRLIDFGIARNYKDGKQIDTVQMGTVGFAAPEQFSNHQTDQRSDIFSLGAVIYFLLSNGKHYYSTQKPLDYYRNDLPEEFVRVVKRMLMINPNKRYQNILEVKIELERIMGLLFNDVTEKITFPIKLQENNDFQTKEKKSSQQEIYINIPQKLIMVVNLSSRAGSTFITLNLAKNLSEHKILTSVIEVPFSPYIYDNIGVEQRLIKVPLSDPLNFYSYPHEIFAGNKIERNNQLIDEGILWLITDPKKPLINEENWTYNHMVKLLYSSRKANVTIIDVGKYVEHSSIQPLIDEVDLILLVIDPMPSEILLNKKKLDRFLKAKEEGSPIELVINRWTKGVNQKELLEVLGTTKVVNIPAIDLTYIHRAIYECQIPYSYSEIKTMIEQPMNSLIRRIIPISYLKDFDKKDKKLFFNKLRKR</sequence>
<comment type="catalytic activity">
    <reaction evidence="7">
        <text>L-threonyl-[protein] + ATP = O-phospho-L-threonyl-[protein] + ADP + H(+)</text>
        <dbReference type="Rhea" id="RHEA:46608"/>
        <dbReference type="Rhea" id="RHEA-COMP:11060"/>
        <dbReference type="Rhea" id="RHEA-COMP:11605"/>
        <dbReference type="ChEBI" id="CHEBI:15378"/>
        <dbReference type="ChEBI" id="CHEBI:30013"/>
        <dbReference type="ChEBI" id="CHEBI:30616"/>
        <dbReference type="ChEBI" id="CHEBI:61977"/>
        <dbReference type="ChEBI" id="CHEBI:456216"/>
        <dbReference type="EC" id="2.7.11.1"/>
    </reaction>
</comment>
<evidence type="ECO:0000259" key="10">
    <source>
        <dbReference type="PROSITE" id="PS50011"/>
    </source>
</evidence>
<dbReference type="RefSeq" id="WP_069656685.1">
    <property type="nucleotide sequence ID" value="NZ_MIJF01000023.1"/>
</dbReference>
<dbReference type="OrthoDB" id="9788659at2"/>
<evidence type="ECO:0000313" key="12">
    <source>
        <dbReference type="Proteomes" id="UP000243739"/>
    </source>
</evidence>
<dbReference type="EMBL" id="MIJF01000023">
    <property type="protein sequence ID" value="OEF99452.1"/>
    <property type="molecule type" value="Genomic_DNA"/>
</dbReference>
<reference evidence="11 12" key="1">
    <citation type="submission" date="2016-09" db="EMBL/GenBank/DDBJ databases">
        <title>Draft genome sequence for the type strain of Vulcanibacillus modesticaldus BR, a strictly anaerobic, moderately thermophilic, and nitrate-reducing bacterium from deep sea-hydrothermal vents of the Mid-Atlantic Ridge.</title>
        <authorList>
            <person name="Abin C.A."/>
            <person name="Hollibaugh J.T."/>
        </authorList>
    </citation>
    <scope>NUCLEOTIDE SEQUENCE [LARGE SCALE GENOMIC DNA]</scope>
    <source>
        <strain evidence="11 12">BR</strain>
    </source>
</reference>
<dbReference type="Gene3D" id="3.40.50.300">
    <property type="entry name" value="P-loop containing nucleotide triphosphate hydrolases"/>
    <property type="match status" value="1"/>
</dbReference>
<name>A0A1D2YUR4_9BACI</name>
<evidence type="ECO:0000256" key="6">
    <source>
        <dbReference type="ARBA" id="ARBA00022840"/>
    </source>
</evidence>
<dbReference type="GO" id="GO:0005524">
    <property type="term" value="F:ATP binding"/>
    <property type="evidence" value="ECO:0007669"/>
    <property type="project" value="UniProtKB-UniRule"/>
</dbReference>
<dbReference type="SUPFAM" id="SSF56112">
    <property type="entry name" value="Protein kinase-like (PK-like)"/>
    <property type="match status" value="1"/>
</dbReference>
<evidence type="ECO:0000256" key="2">
    <source>
        <dbReference type="ARBA" id="ARBA00022527"/>
    </source>
</evidence>
<keyword evidence="4 9" id="KW-0547">Nucleotide-binding</keyword>
<evidence type="ECO:0000256" key="9">
    <source>
        <dbReference type="PROSITE-ProRule" id="PRU10141"/>
    </source>
</evidence>
<gene>
    <name evidence="11" type="ORF">BHF71_09070</name>
</gene>